<comment type="similarity">
    <text evidence="1">Belongs to the short-chain dehydrogenases/reductases (SDR) family.</text>
</comment>
<dbReference type="FunFam" id="3.40.50.720:FF:000084">
    <property type="entry name" value="Short-chain dehydrogenase reductase"/>
    <property type="match status" value="1"/>
</dbReference>
<gene>
    <name evidence="4" type="ORF">EDD29_3051</name>
</gene>
<dbReference type="InterPro" id="IPR036291">
    <property type="entry name" value="NAD(P)-bd_dom_sf"/>
</dbReference>
<dbReference type="PROSITE" id="PS00061">
    <property type="entry name" value="ADH_SHORT"/>
    <property type="match status" value="1"/>
</dbReference>
<dbReference type="PANTHER" id="PTHR42760">
    <property type="entry name" value="SHORT-CHAIN DEHYDROGENASES/REDUCTASES FAMILY MEMBER"/>
    <property type="match status" value="1"/>
</dbReference>
<dbReference type="RefSeq" id="WP_123665008.1">
    <property type="nucleotide sequence ID" value="NZ_RJKE01000001.1"/>
</dbReference>
<dbReference type="NCBIfam" id="NF009467">
    <property type="entry name" value="PRK12826.1-3"/>
    <property type="match status" value="1"/>
</dbReference>
<keyword evidence="5" id="KW-1185">Reference proteome</keyword>
<dbReference type="NCBIfam" id="TIGR03971">
    <property type="entry name" value="SDR_subfam_1"/>
    <property type="match status" value="1"/>
</dbReference>
<dbReference type="CDD" id="cd05233">
    <property type="entry name" value="SDR_c"/>
    <property type="match status" value="1"/>
</dbReference>
<reference evidence="4 5" key="1">
    <citation type="submission" date="2018-11" db="EMBL/GenBank/DDBJ databases">
        <title>Sequencing the genomes of 1000 actinobacteria strains.</title>
        <authorList>
            <person name="Klenk H.-P."/>
        </authorList>
    </citation>
    <scope>NUCLEOTIDE SEQUENCE [LARGE SCALE GENOMIC DNA]</scope>
    <source>
        <strain evidence="4 5">DSM 44254</strain>
    </source>
</reference>
<organism evidence="4 5">
    <name type="scientific">Actinocorallia herbida</name>
    <dbReference type="NCBI Taxonomy" id="58109"/>
    <lineage>
        <taxon>Bacteria</taxon>
        <taxon>Bacillati</taxon>
        <taxon>Actinomycetota</taxon>
        <taxon>Actinomycetes</taxon>
        <taxon>Streptosporangiales</taxon>
        <taxon>Thermomonosporaceae</taxon>
        <taxon>Actinocorallia</taxon>
    </lineage>
</organism>
<comment type="caution">
    <text evidence="4">The sequence shown here is derived from an EMBL/GenBank/DDBJ whole genome shotgun (WGS) entry which is preliminary data.</text>
</comment>
<protein>
    <submittedName>
        <fullName evidence="4">SDR family mycofactocin-dependent oxidoreductase</fullName>
    </submittedName>
</protein>
<dbReference type="PRINTS" id="PR00081">
    <property type="entry name" value="GDHRDH"/>
</dbReference>
<dbReference type="GO" id="GO:0016616">
    <property type="term" value="F:oxidoreductase activity, acting on the CH-OH group of donors, NAD or NADP as acceptor"/>
    <property type="evidence" value="ECO:0007669"/>
    <property type="project" value="TreeGrafter"/>
</dbReference>
<dbReference type="InterPro" id="IPR023985">
    <property type="entry name" value="SDR_subfam_1"/>
</dbReference>
<dbReference type="InterPro" id="IPR020904">
    <property type="entry name" value="Sc_DH/Rdtase_CS"/>
</dbReference>
<keyword evidence="2" id="KW-0560">Oxidoreductase</keyword>
<sequence>MAGRVEGKVAFITGAARGQGRSHAVRLAEEGADIIALDLLEPLPFVAYQGAIQEDLDETVRLVEKTGRRIIARKGDVRDLAGMKAIVDEGVAAFGRLDIVCANAGVMVLREWQDITPEMWDDTIATNLTGVWNTVMATAQHLIDNGGGSMILTSSAAGLKGQPFLNPYVAAKHGVVGVMRAFAAELAEHNVRVNSLHPTGVNTTMVDGLQDIYPGFLQRHPALGATLGNLLPVQASEAIDQSHAVVYLASDESRYVTSTTFRVDAGTVAV</sequence>
<dbReference type="AlphaFoldDB" id="A0A3N1CW48"/>
<dbReference type="OrthoDB" id="3206777at2"/>
<dbReference type="PANTHER" id="PTHR42760:SF133">
    <property type="entry name" value="3-OXOACYL-[ACYL-CARRIER-PROTEIN] REDUCTASE"/>
    <property type="match status" value="1"/>
</dbReference>
<dbReference type="SUPFAM" id="SSF51735">
    <property type="entry name" value="NAD(P)-binding Rossmann-fold domains"/>
    <property type="match status" value="1"/>
</dbReference>
<accession>A0A3N1CW48</accession>
<dbReference type="Proteomes" id="UP000272400">
    <property type="component" value="Unassembled WGS sequence"/>
</dbReference>
<evidence type="ECO:0000256" key="3">
    <source>
        <dbReference type="ARBA" id="ARBA00023027"/>
    </source>
</evidence>
<dbReference type="Pfam" id="PF00106">
    <property type="entry name" value="adh_short"/>
    <property type="match status" value="1"/>
</dbReference>
<proteinExistence type="inferred from homology"/>
<dbReference type="Gene3D" id="3.40.50.720">
    <property type="entry name" value="NAD(P)-binding Rossmann-like Domain"/>
    <property type="match status" value="1"/>
</dbReference>
<name>A0A3N1CW48_9ACTN</name>
<dbReference type="EMBL" id="RJKE01000001">
    <property type="protein sequence ID" value="ROO85506.1"/>
    <property type="molecule type" value="Genomic_DNA"/>
</dbReference>
<evidence type="ECO:0000256" key="2">
    <source>
        <dbReference type="ARBA" id="ARBA00023002"/>
    </source>
</evidence>
<keyword evidence="3" id="KW-0520">NAD</keyword>
<dbReference type="InterPro" id="IPR002347">
    <property type="entry name" value="SDR_fam"/>
</dbReference>
<evidence type="ECO:0000256" key="1">
    <source>
        <dbReference type="ARBA" id="ARBA00006484"/>
    </source>
</evidence>
<evidence type="ECO:0000313" key="5">
    <source>
        <dbReference type="Proteomes" id="UP000272400"/>
    </source>
</evidence>
<evidence type="ECO:0000313" key="4">
    <source>
        <dbReference type="EMBL" id="ROO85506.1"/>
    </source>
</evidence>